<dbReference type="RefSeq" id="WP_168542149.1">
    <property type="nucleotide sequence ID" value="NZ_JAAWWP010000016.1"/>
</dbReference>
<gene>
    <name evidence="1" type="ORF">HFV08_23510</name>
</gene>
<evidence type="ECO:0000313" key="1">
    <source>
        <dbReference type="EMBL" id="NKI44158.1"/>
    </source>
</evidence>
<reference evidence="1 2" key="1">
    <citation type="submission" date="2020-04" db="EMBL/GenBank/DDBJ databases">
        <title>Phylogenetic Diversity and Antibacterial Activity against Ralstonia solanacearum of Endophytic Actinomycete Isolated from Moss.</title>
        <authorList>
            <person name="Zhuang X."/>
        </authorList>
    </citation>
    <scope>NUCLEOTIDE SEQUENCE [LARGE SCALE GENOMIC DNA]</scope>
    <source>
        <strain evidence="1 2">LD120</strain>
    </source>
</reference>
<comment type="caution">
    <text evidence="1">The sequence shown here is derived from an EMBL/GenBank/DDBJ whole genome shotgun (WGS) entry which is preliminary data.</text>
</comment>
<dbReference type="EMBL" id="JAAWWP010000016">
    <property type="protein sequence ID" value="NKI44158.1"/>
    <property type="molecule type" value="Genomic_DNA"/>
</dbReference>
<evidence type="ECO:0000313" key="2">
    <source>
        <dbReference type="Proteomes" id="UP000772196"/>
    </source>
</evidence>
<protein>
    <recommendedName>
        <fullName evidence="3">Nucleoside diphosphate kinase-like domain-containing protein</fullName>
    </recommendedName>
</protein>
<sequence>MLSPSAAEWRQLTSQPVKRAVYAAEPCAGQGWQSATEALGDRAAWTLQRSALTVFRPDALFAQRVAAGLAYIARLGLEPVFAAEARFTGRTAALMWQHQWGGASPDRTALMTTLLSSGPSLLVAFRERAGTIELPAPVRLSAVKGSGHPAERSGGELRSALHSPNRVLTFVHVADEPADILRETAILLPAEQRRALFTALGTGTRTTPLPPLPAAEAPDLDGRRAVTRIIARLEQEAPLRGEDAERARARLLTTLAGVLDGRRLAWGPFREAVARSGVAVPLWDQLLAGAAHIPYDSVDGTSVIPDSGRRGWLAGHGTVLSAPGGGSLRQREASR</sequence>
<dbReference type="Gene3D" id="3.30.70.141">
    <property type="entry name" value="Nucleoside diphosphate kinase-like domain"/>
    <property type="match status" value="1"/>
</dbReference>
<dbReference type="InterPro" id="IPR036850">
    <property type="entry name" value="NDK-like_dom_sf"/>
</dbReference>
<name>A0ABX1H726_9ACTN</name>
<dbReference type="Proteomes" id="UP000772196">
    <property type="component" value="Unassembled WGS sequence"/>
</dbReference>
<proteinExistence type="predicted"/>
<keyword evidence="2" id="KW-1185">Reference proteome</keyword>
<organism evidence="1 2">
    <name type="scientific">Streptomyces physcomitrii</name>
    <dbReference type="NCBI Taxonomy" id="2724184"/>
    <lineage>
        <taxon>Bacteria</taxon>
        <taxon>Bacillati</taxon>
        <taxon>Actinomycetota</taxon>
        <taxon>Actinomycetes</taxon>
        <taxon>Kitasatosporales</taxon>
        <taxon>Streptomycetaceae</taxon>
        <taxon>Streptomyces</taxon>
    </lineage>
</organism>
<evidence type="ECO:0008006" key="3">
    <source>
        <dbReference type="Google" id="ProtNLM"/>
    </source>
</evidence>
<accession>A0ABX1H726</accession>